<keyword evidence="13" id="KW-1185">Reference proteome</keyword>
<dbReference type="GO" id="GO:0006313">
    <property type="term" value="P:DNA transposition"/>
    <property type="evidence" value="ECO:0007669"/>
    <property type="project" value="UniProtKB-UniRule"/>
</dbReference>
<proteinExistence type="inferred from homology"/>
<organism evidence="12 13">
    <name type="scientific">Ekhidna lutea</name>
    <dbReference type="NCBI Taxonomy" id="447679"/>
    <lineage>
        <taxon>Bacteria</taxon>
        <taxon>Pseudomonadati</taxon>
        <taxon>Bacteroidota</taxon>
        <taxon>Cytophagia</taxon>
        <taxon>Cytophagales</taxon>
        <taxon>Reichenbachiellaceae</taxon>
        <taxon>Ekhidna</taxon>
    </lineage>
</organism>
<dbReference type="InterPro" id="IPR004107">
    <property type="entry name" value="Integrase_SAM-like_N"/>
</dbReference>
<dbReference type="InterPro" id="IPR023009">
    <property type="entry name" value="Tyrosine_recombinase_XerC/XerD"/>
</dbReference>
<feature type="active site" description="O-(3'-phospho-DNA)-tyrosine intermediate" evidence="9">
    <location>
        <position position="276"/>
    </location>
</feature>
<evidence type="ECO:0000313" key="12">
    <source>
        <dbReference type="EMBL" id="SNS52395.1"/>
    </source>
</evidence>
<keyword evidence="4 9" id="KW-0159">Chromosome partition</keyword>
<keyword evidence="2 9" id="KW-0963">Cytoplasm</keyword>
<keyword evidence="7 9" id="KW-0233">DNA recombination</keyword>
<dbReference type="PROSITE" id="PS51900">
    <property type="entry name" value="CB"/>
    <property type="match status" value="1"/>
</dbReference>
<dbReference type="InterPro" id="IPR011010">
    <property type="entry name" value="DNA_brk_join_enz"/>
</dbReference>
<evidence type="ECO:0000256" key="8">
    <source>
        <dbReference type="ARBA" id="ARBA00023306"/>
    </source>
</evidence>
<feature type="domain" description="Tyr recombinase" evidence="10">
    <location>
        <begin position="108"/>
        <end position="289"/>
    </location>
</feature>
<feature type="domain" description="Core-binding (CB)" evidence="11">
    <location>
        <begin position="1"/>
        <end position="87"/>
    </location>
</feature>
<feature type="active site" evidence="9">
    <location>
        <position position="267"/>
    </location>
</feature>
<feature type="active site" evidence="9">
    <location>
        <position position="241"/>
    </location>
</feature>
<keyword evidence="3 9" id="KW-0132">Cell division</keyword>
<keyword evidence="5 9" id="KW-0229">DNA integration</keyword>
<dbReference type="InterPro" id="IPR050090">
    <property type="entry name" value="Tyrosine_recombinase_XerCD"/>
</dbReference>
<evidence type="ECO:0000256" key="1">
    <source>
        <dbReference type="ARBA" id="ARBA00004496"/>
    </source>
</evidence>
<accession>A0A239F6F8</accession>
<feature type="active site" evidence="9">
    <location>
        <position position="149"/>
    </location>
</feature>
<keyword evidence="8 9" id="KW-0131">Cell cycle</keyword>
<dbReference type="InterPro" id="IPR002104">
    <property type="entry name" value="Integrase_catalytic"/>
</dbReference>
<evidence type="ECO:0000256" key="2">
    <source>
        <dbReference type="ARBA" id="ARBA00022490"/>
    </source>
</evidence>
<dbReference type="AlphaFoldDB" id="A0A239F6F8"/>
<dbReference type="PANTHER" id="PTHR30349">
    <property type="entry name" value="PHAGE INTEGRASE-RELATED"/>
    <property type="match status" value="1"/>
</dbReference>
<dbReference type="GO" id="GO:0009037">
    <property type="term" value="F:tyrosine-based site-specific recombinase activity"/>
    <property type="evidence" value="ECO:0007669"/>
    <property type="project" value="UniProtKB-UniRule"/>
</dbReference>
<feature type="active site" evidence="9">
    <location>
        <position position="173"/>
    </location>
</feature>
<comment type="subcellular location">
    <subcellularLocation>
        <location evidence="1 9">Cytoplasm</location>
    </subcellularLocation>
</comment>
<gene>
    <name evidence="9" type="primary">xerC</name>
    <name evidence="12" type="ORF">SAMN05421640_0514</name>
</gene>
<dbReference type="InterPro" id="IPR010998">
    <property type="entry name" value="Integrase_recombinase_N"/>
</dbReference>
<evidence type="ECO:0000259" key="11">
    <source>
        <dbReference type="PROSITE" id="PS51900"/>
    </source>
</evidence>
<dbReference type="SUPFAM" id="SSF56349">
    <property type="entry name" value="DNA breaking-rejoining enzymes"/>
    <property type="match status" value="1"/>
</dbReference>
<name>A0A239F6F8_EKHLU</name>
<sequence>MVLLMVETFLKYLSFEKRYSPHTVQAYRKDLLQFSEFILAEFEISDLLEVKHIQIRGWVVSLMDLGISAKSVNRKIATLKSFYKFLLGREYIEQNPAAQIKPLKTKKELPTFVKEDEITNLLDRIEFSDDFAGQRDKLLLELLYSTGIRLAELQGLKETDVNFYENTIRVLGKRNKERIIPVGNSLVQLIRIYQNQKDQMGISGDILLVTDAGTPLYPMFIYRKVKKYLSAVTTLSKKSPHVLRHTFATHLLNKGADLNAVKDLLGHTSLAATQVYTHNSIDKLKAAFDQAHPKA</sequence>
<dbReference type="Proteomes" id="UP000198393">
    <property type="component" value="Unassembled WGS sequence"/>
</dbReference>
<dbReference type="GO" id="GO:0007059">
    <property type="term" value="P:chromosome segregation"/>
    <property type="evidence" value="ECO:0007669"/>
    <property type="project" value="UniProtKB-UniRule"/>
</dbReference>
<comment type="similarity">
    <text evidence="9">Belongs to the 'phage' integrase family. XerC subfamily.</text>
</comment>
<feature type="active site" evidence="9">
    <location>
        <position position="244"/>
    </location>
</feature>
<reference evidence="12 13" key="1">
    <citation type="submission" date="2017-06" db="EMBL/GenBank/DDBJ databases">
        <authorList>
            <person name="Kim H.J."/>
            <person name="Triplett B.A."/>
        </authorList>
    </citation>
    <scope>NUCLEOTIDE SEQUENCE [LARGE SCALE GENOMIC DNA]</scope>
    <source>
        <strain evidence="12 13">DSM 19307</strain>
    </source>
</reference>
<dbReference type="RefSeq" id="WP_245811203.1">
    <property type="nucleotide sequence ID" value="NZ_FZPD01000001.1"/>
</dbReference>
<comment type="function">
    <text evidence="9">Site-specific tyrosine recombinase, which acts by catalyzing the cutting and rejoining of the recombining DNA molecules. The XerC-XerD complex is essential to convert dimers of the bacterial chromosome into monomers to permit their segregation at cell division. It also contributes to the segregational stability of plasmids.</text>
</comment>
<evidence type="ECO:0000313" key="13">
    <source>
        <dbReference type="Proteomes" id="UP000198393"/>
    </source>
</evidence>
<evidence type="ECO:0000256" key="6">
    <source>
        <dbReference type="ARBA" id="ARBA00023125"/>
    </source>
</evidence>
<evidence type="ECO:0000256" key="5">
    <source>
        <dbReference type="ARBA" id="ARBA00022908"/>
    </source>
</evidence>
<evidence type="ECO:0000256" key="9">
    <source>
        <dbReference type="HAMAP-Rule" id="MF_01808"/>
    </source>
</evidence>
<dbReference type="InterPro" id="IPR013762">
    <property type="entry name" value="Integrase-like_cat_sf"/>
</dbReference>
<dbReference type="PROSITE" id="PS51898">
    <property type="entry name" value="TYR_RECOMBINASE"/>
    <property type="match status" value="1"/>
</dbReference>
<dbReference type="GO" id="GO:0051301">
    <property type="term" value="P:cell division"/>
    <property type="evidence" value="ECO:0007669"/>
    <property type="project" value="UniProtKB-KW"/>
</dbReference>
<dbReference type="GO" id="GO:0003677">
    <property type="term" value="F:DNA binding"/>
    <property type="evidence" value="ECO:0007669"/>
    <property type="project" value="UniProtKB-UniRule"/>
</dbReference>
<dbReference type="Gene3D" id="1.10.443.10">
    <property type="entry name" value="Intergrase catalytic core"/>
    <property type="match status" value="1"/>
</dbReference>
<dbReference type="PANTHER" id="PTHR30349:SF77">
    <property type="entry name" value="TYROSINE RECOMBINASE XERC"/>
    <property type="match status" value="1"/>
</dbReference>
<dbReference type="Pfam" id="PF02899">
    <property type="entry name" value="Phage_int_SAM_1"/>
    <property type="match status" value="1"/>
</dbReference>
<keyword evidence="6 9" id="KW-0238">DNA-binding</keyword>
<comment type="subunit">
    <text evidence="9">Forms a cyclic heterotetrameric complex composed of two molecules of XerC and two molecules of XerD.</text>
</comment>
<dbReference type="HAMAP" id="MF_01808">
    <property type="entry name" value="Recomb_XerC_XerD"/>
    <property type="match status" value="1"/>
</dbReference>
<dbReference type="EMBL" id="FZPD01000001">
    <property type="protein sequence ID" value="SNS52395.1"/>
    <property type="molecule type" value="Genomic_DNA"/>
</dbReference>
<evidence type="ECO:0000256" key="3">
    <source>
        <dbReference type="ARBA" id="ARBA00022618"/>
    </source>
</evidence>
<dbReference type="GO" id="GO:0005737">
    <property type="term" value="C:cytoplasm"/>
    <property type="evidence" value="ECO:0007669"/>
    <property type="project" value="UniProtKB-SubCell"/>
</dbReference>
<dbReference type="Pfam" id="PF00589">
    <property type="entry name" value="Phage_integrase"/>
    <property type="match status" value="1"/>
</dbReference>
<dbReference type="Gene3D" id="1.10.150.130">
    <property type="match status" value="1"/>
</dbReference>
<dbReference type="InterPro" id="IPR044068">
    <property type="entry name" value="CB"/>
</dbReference>
<evidence type="ECO:0000256" key="7">
    <source>
        <dbReference type="ARBA" id="ARBA00023172"/>
    </source>
</evidence>
<protein>
    <recommendedName>
        <fullName evidence="9">Tyrosine recombinase XerC</fullName>
    </recommendedName>
</protein>
<evidence type="ECO:0000259" key="10">
    <source>
        <dbReference type="PROSITE" id="PS51898"/>
    </source>
</evidence>
<evidence type="ECO:0000256" key="4">
    <source>
        <dbReference type="ARBA" id="ARBA00022829"/>
    </source>
</evidence>